<keyword evidence="1" id="KW-0812">Transmembrane</keyword>
<feature type="transmembrane region" description="Helical" evidence="1">
    <location>
        <begin position="68"/>
        <end position="87"/>
    </location>
</feature>
<dbReference type="Pfam" id="PF07727">
    <property type="entry name" value="RVT_2"/>
    <property type="match status" value="1"/>
</dbReference>
<name>A0A9Q3BD34_9BASI</name>
<organism evidence="3 4">
    <name type="scientific">Austropuccinia psidii MF-1</name>
    <dbReference type="NCBI Taxonomy" id="1389203"/>
    <lineage>
        <taxon>Eukaryota</taxon>
        <taxon>Fungi</taxon>
        <taxon>Dikarya</taxon>
        <taxon>Basidiomycota</taxon>
        <taxon>Pucciniomycotina</taxon>
        <taxon>Pucciniomycetes</taxon>
        <taxon>Pucciniales</taxon>
        <taxon>Sphaerophragmiaceae</taxon>
        <taxon>Austropuccinia</taxon>
    </lineage>
</organism>
<evidence type="ECO:0000313" key="4">
    <source>
        <dbReference type="Proteomes" id="UP000765509"/>
    </source>
</evidence>
<dbReference type="Proteomes" id="UP000765509">
    <property type="component" value="Unassembled WGS sequence"/>
</dbReference>
<proteinExistence type="predicted"/>
<comment type="caution">
    <text evidence="3">The sequence shown here is derived from an EMBL/GenBank/DDBJ whole genome shotgun (WGS) entry which is preliminary data.</text>
</comment>
<dbReference type="OrthoDB" id="3054497at2759"/>
<dbReference type="EMBL" id="AVOT02000447">
    <property type="protein sequence ID" value="MBW0462913.1"/>
    <property type="molecule type" value="Genomic_DNA"/>
</dbReference>
<keyword evidence="4" id="KW-1185">Reference proteome</keyword>
<feature type="domain" description="Reverse transcriptase Ty1/copia-type" evidence="2">
    <location>
        <begin position="3"/>
        <end position="81"/>
    </location>
</feature>
<sequence>MNTIGNWWVFNIKCNIDSEFEKFKARLVACGNKQRPGIDCVKMYAPTASLMSLHLILATAMLKNWWVASFNVSGTYLYSPVGAAYCFPTRALR</sequence>
<reference evidence="3" key="1">
    <citation type="submission" date="2021-03" db="EMBL/GenBank/DDBJ databases">
        <title>Draft genome sequence of rust myrtle Austropuccinia psidii MF-1, a brazilian biotype.</title>
        <authorList>
            <person name="Quecine M.C."/>
            <person name="Pachon D.M.R."/>
            <person name="Bonatelli M.L."/>
            <person name="Correr F.H."/>
            <person name="Franceschini L.M."/>
            <person name="Leite T.F."/>
            <person name="Margarido G.R.A."/>
            <person name="Almeida C.A."/>
            <person name="Ferrarezi J.A."/>
            <person name="Labate C.A."/>
        </authorList>
    </citation>
    <scope>NUCLEOTIDE SEQUENCE</scope>
    <source>
        <strain evidence="3">MF-1</strain>
    </source>
</reference>
<evidence type="ECO:0000256" key="1">
    <source>
        <dbReference type="SAM" id="Phobius"/>
    </source>
</evidence>
<evidence type="ECO:0000313" key="3">
    <source>
        <dbReference type="EMBL" id="MBW0462913.1"/>
    </source>
</evidence>
<dbReference type="InterPro" id="IPR013103">
    <property type="entry name" value="RVT_2"/>
</dbReference>
<accession>A0A9Q3BD34</accession>
<evidence type="ECO:0000259" key="2">
    <source>
        <dbReference type="Pfam" id="PF07727"/>
    </source>
</evidence>
<protein>
    <recommendedName>
        <fullName evidence="2">Reverse transcriptase Ty1/copia-type domain-containing protein</fullName>
    </recommendedName>
</protein>
<gene>
    <name evidence="3" type="ORF">O181_002628</name>
</gene>
<dbReference type="AlphaFoldDB" id="A0A9Q3BD34"/>
<keyword evidence="1" id="KW-1133">Transmembrane helix</keyword>
<keyword evidence="1" id="KW-0472">Membrane</keyword>